<proteinExistence type="predicted"/>
<dbReference type="Gene3D" id="3.90.210.10">
    <property type="entry name" value="Heat-Labile Enterotoxin, subunit A"/>
    <property type="match status" value="1"/>
</dbReference>
<keyword evidence="3" id="KW-1185">Reference proteome</keyword>
<feature type="domain" description="DUF7587" evidence="1">
    <location>
        <begin position="2"/>
        <end position="149"/>
    </location>
</feature>
<dbReference type="OMA" id="SCERVEY"/>
<dbReference type="OrthoDB" id="4473433at2759"/>
<dbReference type="Proteomes" id="UP000188318">
    <property type="component" value="Unassembled WGS sequence"/>
</dbReference>
<gene>
    <name evidence="2" type="ORF">ASPCADRAFT_206391</name>
</gene>
<dbReference type="EMBL" id="KV907497">
    <property type="protein sequence ID" value="OOF97586.1"/>
    <property type="molecule type" value="Genomic_DNA"/>
</dbReference>
<dbReference type="InterPro" id="IPR056009">
    <property type="entry name" value="DUF7587"/>
</dbReference>
<reference evidence="3" key="1">
    <citation type="journal article" date="2017" name="Genome Biol.">
        <title>Comparative genomics reveals high biological diversity and specific adaptations in the industrially and medically important fungal genus Aspergillus.</title>
        <authorList>
            <person name="de Vries R.P."/>
            <person name="Riley R."/>
            <person name="Wiebenga A."/>
            <person name="Aguilar-Osorio G."/>
            <person name="Amillis S."/>
            <person name="Uchima C.A."/>
            <person name="Anderluh G."/>
            <person name="Asadollahi M."/>
            <person name="Askin M."/>
            <person name="Barry K."/>
            <person name="Battaglia E."/>
            <person name="Bayram O."/>
            <person name="Benocci T."/>
            <person name="Braus-Stromeyer S.A."/>
            <person name="Caldana C."/>
            <person name="Canovas D."/>
            <person name="Cerqueira G.C."/>
            <person name="Chen F."/>
            <person name="Chen W."/>
            <person name="Choi C."/>
            <person name="Clum A."/>
            <person name="Dos Santos R.A."/>
            <person name="Damasio A.R."/>
            <person name="Diallinas G."/>
            <person name="Emri T."/>
            <person name="Fekete E."/>
            <person name="Flipphi M."/>
            <person name="Freyberg S."/>
            <person name="Gallo A."/>
            <person name="Gournas C."/>
            <person name="Habgood R."/>
            <person name="Hainaut M."/>
            <person name="Harispe M.L."/>
            <person name="Henrissat B."/>
            <person name="Hilden K.S."/>
            <person name="Hope R."/>
            <person name="Hossain A."/>
            <person name="Karabika E."/>
            <person name="Karaffa L."/>
            <person name="Karanyi Z."/>
            <person name="Krasevec N."/>
            <person name="Kuo A."/>
            <person name="Kusch H."/>
            <person name="LaButti K."/>
            <person name="Lagendijk E.L."/>
            <person name="Lapidus A."/>
            <person name="Levasseur A."/>
            <person name="Lindquist E."/>
            <person name="Lipzen A."/>
            <person name="Logrieco A.F."/>
            <person name="MacCabe A."/>
            <person name="Maekelae M.R."/>
            <person name="Malavazi I."/>
            <person name="Melin P."/>
            <person name="Meyer V."/>
            <person name="Mielnichuk N."/>
            <person name="Miskei M."/>
            <person name="Molnar A.P."/>
            <person name="Mule G."/>
            <person name="Ngan C.Y."/>
            <person name="Orejas M."/>
            <person name="Orosz E."/>
            <person name="Ouedraogo J.P."/>
            <person name="Overkamp K.M."/>
            <person name="Park H.-S."/>
            <person name="Perrone G."/>
            <person name="Piumi F."/>
            <person name="Punt P.J."/>
            <person name="Ram A.F."/>
            <person name="Ramon A."/>
            <person name="Rauscher S."/>
            <person name="Record E."/>
            <person name="Riano-Pachon D.M."/>
            <person name="Robert V."/>
            <person name="Roehrig J."/>
            <person name="Ruller R."/>
            <person name="Salamov A."/>
            <person name="Salih N.S."/>
            <person name="Samson R.A."/>
            <person name="Sandor E."/>
            <person name="Sanguinetti M."/>
            <person name="Schuetze T."/>
            <person name="Sepcic K."/>
            <person name="Shelest E."/>
            <person name="Sherlock G."/>
            <person name="Sophianopoulou V."/>
            <person name="Squina F.M."/>
            <person name="Sun H."/>
            <person name="Susca A."/>
            <person name="Todd R.B."/>
            <person name="Tsang A."/>
            <person name="Unkles S.E."/>
            <person name="van de Wiele N."/>
            <person name="van Rossen-Uffink D."/>
            <person name="Oliveira J.V."/>
            <person name="Vesth T.C."/>
            <person name="Visser J."/>
            <person name="Yu J.-H."/>
            <person name="Zhou M."/>
            <person name="Andersen M.R."/>
            <person name="Archer D.B."/>
            <person name="Baker S.E."/>
            <person name="Benoit I."/>
            <person name="Brakhage A.A."/>
            <person name="Braus G.H."/>
            <person name="Fischer R."/>
            <person name="Frisvad J.C."/>
            <person name="Goldman G.H."/>
            <person name="Houbraken J."/>
            <person name="Oakley B."/>
            <person name="Pocsi I."/>
            <person name="Scazzocchio C."/>
            <person name="Seiboth B."/>
            <person name="vanKuyk P.A."/>
            <person name="Wortman J."/>
            <person name="Dyer P.S."/>
            <person name="Grigoriev I.V."/>
        </authorList>
    </citation>
    <scope>NUCLEOTIDE SEQUENCE [LARGE SCALE GENOMIC DNA]</scope>
    <source>
        <strain evidence="3">ITEM 5010</strain>
    </source>
</reference>
<dbReference type="SUPFAM" id="SSF56399">
    <property type="entry name" value="ADP-ribosylation"/>
    <property type="match status" value="1"/>
</dbReference>
<name>A0A1R3RSW6_ASPC5</name>
<evidence type="ECO:0000313" key="3">
    <source>
        <dbReference type="Proteomes" id="UP000188318"/>
    </source>
</evidence>
<dbReference type="AlphaFoldDB" id="A0A1R3RSW6"/>
<organism evidence="2 3">
    <name type="scientific">Aspergillus carbonarius (strain ITEM 5010)</name>
    <dbReference type="NCBI Taxonomy" id="602072"/>
    <lineage>
        <taxon>Eukaryota</taxon>
        <taxon>Fungi</taxon>
        <taxon>Dikarya</taxon>
        <taxon>Ascomycota</taxon>
        <taxon>Pezizomycotina</taxon>
        <taxon>Eurotiomycetes</taxon>
        <taxon>Eurotiomycetidae</taxon>
        <taxon>Eurotiales</taxon>
        <taxon>Aspergillaceae</taxon>
        <taxon>Aspergillus</taxon>
        <taxon>Aspergillus subgen. Circumdati</taxon>
    </lineage>
</organism>
<evidence type="ECO:0000259" key="1">
    <source>
        <dbReference type="Pfam" id="PF24494"/>
    </source>
</evidence>
<dbReference type="Pfam" id="PF24494">
    <property type="entry name" value="DUF7587"/>
    <property type="match status" value="1"/>
</dbReference>
<sequence>MYLWRVESDRSRAQYVKGKGILAESGRSVPYNPRGWKETRQLGRGLMAHLDWSNRVPTPFVSVSSNRDWVFDQARRRCREGETGVRVYKIKVPDLTSYHKKSGRRVTCMKLKTWLNRAGCGIPEYADFQSSEDEYLFLHHIPKRLIVKVRKV</sequence>
<accession>A0A1R3RSW6</accession>
<evidence type="ECO:0000313" key="2">
    <source>
        <dbReference type="EMBL" id="OOF97586.1"/>
    </source>
</evidence>
<dbReference type="VEuPathDB" id="FungiDB:ASPCADRAFT_206391"/>
<protein>
    <recommendedName>
        <fullName evidence="1">DUF7587 domain-containing protein</fullName>
    </recommendedName>
</protein>